<evidence type="ECO:0000259" key="3">
    <source>
        <dbReference type="PROSITE" id="PS50053"/>
    </source>
</evidence>
<feature type="compositionally biased region" description="Basic and acidic residues" evidence="2">
    <location>
        <begin position="135"/>
        <end position="147"/>
    </location>
</feature>
<name>A0A061J8H8_TRYRA</name>
<sequence>MCVDCCCCWVSAEVMRLRGANLSSASPPVEHHSTLRIRNPDSGVVYHLVFEGNLRKLTGAQLRLHLEGICLIPAEQQRLTFNGIPVENTSTGASLGLHDRALLELHIAGAARQVPPLQSGGRSDVRRGERYAHSAEEHLNHSERSEQPRGPNKSATTVLQRTPTPSAMRSKIEYVNDNVRHPQQSYAYGGNDYRGTRPAKGVHSAALFERVLPANTLEPMDIDVEEDAIDSLSIAMKPLHGADLEDIRLEQREYVWMMEQMRFETERMNRERELLRQRQELEHEAEVLEREQCILGRHTLQERRKLAELRQWVSEELEMEARLLNIRDGGHNCSSRDNYDDASIDLVDQESLQR</sequence>
<evidence type="ECO:0000256" key="2">
    <source>
        <dbReference type="SAM" id="MobiDB-lite"/>
    </source>
</evidence>
<gene>
    <name evidence="4" type="ORF">TRSC58_01644</name>
</gene>
<protein>
    <recommendedName>
        <fullName evidence="3">Ubiquitin-like domain-containing protein</fullName>
    </recommendedName>
</protein>
<feature type="domain" description="Ubiquitin-like" evidence="3">
    <location>
        <begin position="58"/>
        <end position="107"/>
    </location>
</feature>
<feature type="compositionally biased region" description="Polar residues" evidence="2">
    <location>
        <begin position="153"/>
        <end position="167"/>
    </location>
</feature>
<dbReference type="OrthoDB" id="273817at2759"/>
<evidence type="ECO:0000256" key="1">
    <source>
        <dbReference type="SAM" id="Coils"/>
    </source>
</evidence>
<dbReference type="SUPFAM" id="SSF54236">
    <property type="entry name" value="Ubiquitin-like"/>
    <property type="match status" value="1"/>
</dbReference>
<dbReference type="InterPro" id="IPR029071">
    <property type="entry name" value="Ubiquitin-like_domsf"/>
</dbReference>
<feature type="region of interest" description="Disordered" evidence="2">
    <location>
        <begin position="135"/>
        <end position="170"/>
    </location>
</feature>
<dbReference type="EMBL" id="AUPL01001644">
    <property type="protein sequence ID" value="ESL10620.1"/>
    <property type="molecule type" value="Genomic_DNA"/>
</dbReference>
<evidence type="ECO:0000313" key="5">
    <source>
        <dbReference type="Proteomes" id="UP000031737"/>
    </source>
</evidence>
<dbReference type="InterPro" id="IPR000626">
    <property type="entry name" value="Ubiquitin-like_dom"/>
</dbReference>
<keyword evidence="1" id="KW-0175">Coiled coil</keyword>
<dbReference type="Proteomes" id="UP000031737">
    <property type="component" value="Unassembled WGS sequence"/>
</dbReference>
<dbReference type="AlphaFoldDB" id="A0A061J8H8"/>
<comment type="caution">
    <text evidence="4">The sequence shown here is derived from an EMBL/GenBank/DDBJ whole genome shotgun (WGS) entry which is preliminary data.</text>
</comment>
<dbReference type="CDD" id="cd17039">
    <property type="entry name" value="Ubl_ubiquitin_like"/>
    <property type="match status" value="1"/>
</dbReference>
<keyword evidence="5" id="KW-1185">Reference proteome</keyword>
<dbReference type="PROSITE" id="PS50053">
    <property type="entry name" value="UBIQUITIN_2"/>
    <property type="match status" value="1"/>
</dbReference>
<accession>A0A061J8H8</accession>
<organism evidence="4 5">
    <name type="scientific">Trypanosoma rangeli SC58</name>
    <dbReference type="NCBI Taxonomy" id="429131"/>
    <lineage>
        <taxon>Eukaryota</taxon>
        <taxon>Discoba</taxon>
        <taxon>Euglenozoa</taxon>
        <taxon>Kinetoplastea</taxon>
        <taxon>Metakinetoplastina</taxon>
        <taxon>Trypanosomatida</taxon>
        <taxon>Trypanosomatidae</taxon>
        <taxon>Trypanosoma</taxon>
        <taxon>Herpetosoma</taxon>
    </lineage>
</organism>
<feature type="coiled-coil region" evidence="1">
    <location>
        <begin position="258"/>
        <end position="291"/>
    </location>
</feature>
<evidence type="ECO:0000313" key="4">
    <source>
        <dbReference type="EMBL" id="ESL10620.1"/>
    </source>
</evidence>
<dbReference type="VEuPathDB" id="TriTrypDB:TRSC58_01644"/>
<proteinExistence type="predicted"/>
<reference evidence="4 5" key="1">
    <citation type="submission" date="2013-07" db="EMBL/GenBank/DDBJ databases">
        <authorList>
            <person name="Stoco P.H."/>
            <person name="Wagner G."/>
            <person name="Gerber A."/>
            <person name="Zaha A."/>
            <person name="Thompson C."/>
            <person name="Bartholomeu D.C."/>
            <person name="Luckemeyer D.D."/>
            <person name="Bahia D."/>
            <person name="Loreto E."/>
            <person name="Prestes E.B."/>
            <person name="Lima F.M."/>
            <person name="Rodrigues-Luiz G."/>
            <person name="Vallejo G.A."/>
            <person name="Filho J.F."/>
            <person name="Monteiro K.M."/>
            <person name="Tyler K.M."/>
            <person name="de Almeida L.G."/>
            <person name="Ortiz M.F."/>
            <person name="Siervo M.A."/>
            <person name="de Moraes M.H."/>
            <person name="Cunha O.L."/>
            <person name="Mendonca-Neto R."/>
            <person name="Silva R."/>
            <person name="Teixeira S.M."/>
            <person name="Murta S.M."/>
            <person name="Sincero T.C."/>
            <person name="Mendes T.A."/>
            <person name="Urmenyi T.P."/>
            <person name="Silva V.G."/>
            <person name="da Rocha W.D."/>
            <person name="Andersson B."/>
            <person name="Romanha A.J."/>
            <person name="Steindel M."/>
            <person name="de Vasconcelos A.T."/>
            <person name="Grisard E.C."/>
        </authorList>
    </citation>
    <scope>NUCLEOTIDE SEQUENCE [LARGE SCALE GENOMIC DNA]</scope>
    <source>
        <strain evidence="4 5">SC58</strain>
    </source>
</reference>